<dbReference type="Pfam" id="PF01844">
    <property type="entry name" value="HNH"/>
    <property type="match status" value="1"/>
</dbReference>
<evidence type="ECO:0000313" key="4">
    <source>
        <dbReference type="Proteomes" id="UP000732377"/>
    </source>
</evidence>
<dbReference type="InterPro" id="IPR003615">
    <property type="entry name" value="HNH_nuc"/>
</dbReference>
<dbReference type="SMART" id="SM00507">
    <property type="entry name" value="HNHc"/>
    <property type="match status" value="1"/>
</dbReference>
<proteinExistence type="predicted"/>
<evidence type="ECO:0000259" key="2">
    <source>
        <dbReference type="SMART" id="SM00507"/>
    </source>
</evidence>
<protein>
    <recommendedName>
        <fullName evidence="2">HNH nuclease domain-containing protein</fullName>
    </recommendedName>
</protein>
<gene>
    <name evidence="3" type="ORF">CWE10_04100</name>
</gene>
<accession>A0A953LGM6</accession>
<dbReference type="CDD" id="cd00085">
    <property type="entry name" value="HNHc"/>
    <property type="match status" value="1"/>
</dbReference>
<dbReference type="GO" id="GO:0008270">
    <property type="term" value="F:zinc ion binding"/>
    <property type="evidence" value="ECO:0007669"/>
    <property type="project" value="InterPro"/>
</dbReference>
<dbReference type="InterPro" id="IPR002711">
    <property type="entry name" value="HNH"/>
</dbReference>
<sequence>MTFRSKRRRLSSASRWRRPERSRIRWWTNSAPSSATTWRAGVRRLPKRLPTPCRFPGCPSLVDPREGYCPAHKREYRREKDRPYEENRPSAAKRGYDRRWQRIRLQVLLEEPLCRMCAAEGKLVPAEHVDHIDGNVRNMRRENLQPLCASCHARKTIRQDGGFGRPRRRGETDEGATADTERLHRPEQGDHQRRVREHAAGAGDNRPGDASQA</sequence>
<evidence type="ECO:0000313" key="3">
    <source>
        <dbReference type="EMBL" id="MBY6275391.1"/>
    </source>
</evidence>
<feature type="compositionally biased region" description="Basic and acidic residues" evidence="1">
    <location>
        <begin position="179"/>
        <end position="192"/>
    </location>
</feature>
<comment type="caution">
    <text evidence="3">The sequence shown here is derived from an EMBL/GenBank/DDBJ whole genome shotgun (WGS) entry which is preliminary data.</text>
</comment>
<organism evidence="3 4">
    <name type="scientific">Symbiobacterium thermophilum</name>
    <dbReference type="NCBI Taxonomy" id="2734"/>
    <lineage>
        <taxon>Bacteria</taxon>
        <taxon>Bacillati</taxon>
        <taxon>Bacillota</taxon>
        <taxon>Clostridia</taxon>
        <taxon>Eubacteriales</taxon>
        <taxon>Symbiobacteriaceae</taxon>
        <taxon>Symbiobacterium</taxon>
    </lineage>
</organism>
<dbReference type="GO" id="GO:0003676">
    <property type="term" value="F:nucleic acid binding"/>
    <property type="evidence" value="ECO:0007669"/>
    <property type="project" value="InterPro"/>
</dbReference>
<dbReference type="Gene3D" id="1.10.30.50">
    <property type="match status" value="1"/>
</dbReference>
<dbReference type="EMBL" id="PIUK01000023">
    <property type="protein sequence ID" value="MBY6275391.1"/>
    <property type="molecule type" value="Genomic_DNA"/>
</dbReference>
<feature type="domain" description="HNH nuclease" evidence="2">
    <location>
        <begin position="102"/>
        <end position="153"/>
    </location>
</feature>
<dbReference type="Proteomes" id="UP000732377">
    <property type="component" value="Unassembled WGS sequence"/>
</dbReference>
<reference evidence="3" key="1">
    <citation type="submission" date="2017-11" db="EMBL/GenBank/DDBJ databases">
        <title>Three new genomes from thermophilic consortium.</title>
        <authorList>
            <person name="Quaggio R."/>
            <person name="Amgarten D."/>
            <person name="Setubal J.C."/>
        </authorList>
    </citation>
    <scope>NUCLEOTIDE SEQUENCE</scope>
    <source>
        <strain evidence="3">ZCTH01-B2</strain>
    </source>
</reference>
<feature type="region of interest" description="Disordered" evidence="1">
    <location>
        <begin position="158"/>
        <end position="213"/>
    </location>
</feature>
<evidence type="ECO:0000256" key="1">
    <source>
        <dbReference type="SAM" id="MobiDB-lite"/>
    </source>
</evidence>
<name>A0A953LGM6_SYMTR</name>
<dbReference type="GO" id="GO:0004519">
    <property type="term" value="F:endonuclease activity"/>
    <property type="evidence" value="ECO:0007669"/>
    <property type="project" value="InterPro"/>
</dbReference>
<dbReference type="AlphaFoldDB" id="A0A953LGM6"/>